<accession>A0A3N2RE04</accession>
<dbReference type="EMBL" id="RCTY01000044">
    <property type="protein sequence ID" value="ROU05667.1"/>
    <property type="molecule type" value="Genomic_DNA"/>
</dbReference>
<dbReference type="SUPFAM" id="SSF55874">
    <property type="entry name" value="ATPase domain of HSP90 chaperone/DNA topoisomerase II/histidine kinase"/>
    <property type="match status" value="1"/>
</dbReference>
<dbReference type="Gene3D" id="3.30.565.10">
    <property type="entry name" value="Histidine kinase-like ATPase, C-terminal domain"/>
    <property type="match status" value="1"/>
</dbReference>
<name>A0A3N2RE04_LYSEN</name>
<evidence type="ECO:0000313" key="1">
    <source>
        <dbReference type="EMBL" id="ROU05667.1"/>
    </source>
</evidence>
<dbReference type="Proteomes" id="UP000275910">
    <property type="component" value="Unassembled WGS sequence"/>
</dbReference>
<reference evidence="1 2" key="1">
    <citation type="submission" date="2018-10" db="EMBL/GenBank/DDBJ databases">
        <title>The genome of Lysobacter enzymogenes OH11.</title>
        <authorList>
            <person name="Liu F."/>
            <person name="Zhao Y."/>
            <person name="Qian G."/>
            <person name="Chen Y."/>
            <person name="Xu H."/>
        </authorList>
    </citation>
    <scope>NUCLEOTIDE SEQUENCE [LARGE SCALE GENOMIC DNA]</scope>
    <source>
        <strain evidence="1 2">OH11</strain>
    </source>
</reference>
<protein>
    <submittedName>
        <fullName evidence="1">ATP-binding protein</fullName>
    </submittedName>
</protein>
<dbReference type="GO" id="GO:0005524">
    <property type="term" value="F:ATP binding"/>
    <property type="evidence" value="ECO:0007669"/>
    <property type="project" value="UniProtKB-KW"/>
</dbReference>
<sequence length="657" mass="73382">MAKKGKAANEALFEEDYVLRSLGRIGYDPDMALTELVANTWDAGAAKVDVIIPAETGGTLSVVDDGHGMTGDQFRNRWMKLGYNRRKTQGDDVQFPSDRADWLRKAFGHNGIGRHGLLCFSDHYTVETWTSGVLSTFTIGTRNQPSPFYIHSHETGARLGHGTRLLVEVQRHRPDPDRIRTVLSGRFLHDPQFIVSVNGQSVPLSEHEGLLEERKIQAEPGFNVTAFVVDTTRTAKSTRYQGIAFWVSNRLVGMPSWTVGSMAVLDGRVRFAKRYAIVIECGAEWLSEVEPDWSKFKTTERTERLFEAINEYAQEMVEKLSANLIEENSEDALYKNREDLRLLPRRSMLEVAQFTKTVVHDQPGIPPETLNKVVKAVIKIQSARSGASFIEKLMQLDEHDIDGLDRLLGQWTVDSGQWTVEDALTVLDEIDNRLSIISAMEKLSGDPEADELHTLHPLVTQARWLFGPEFDSPEYASNNTLRTVATNLFKARKEDQAFTNAAKRPDIVVLSNATISMVGTESFDSTRDHLVTMRDVLLIELKKGRSEIGRAEMNQAAEYVDELVSSGGIEGLPFFHAFVVGHTVAPNISTVNGREFNGVPRGRVTATTYNQLALTANRRLHGLKTRIPSRYEEVSGYELVQKVMATPSQASFVSSTG</sequence>
<proteinExistence type="predicted"/>
<keyword evidence="1" id="KW-0547">Nucleotide-binding</keyword>
<dbReference type="AlphaFoldDB" id="A0A3N2RE04"/>
<organism evidence="1 2">
    <name type="scientific">Lysobacter enzymogenes</name>
    <dbReference type="NCBI Taxonomy" id="69"/>
    <lineage>
        <taxon>Bacteria</taxon>
        <taxon>Pseudomonadati</taxon>
        <taxon>Pseudomonadota</taxon>
        <taxon>Gammaproteobacteria</taxon>
        <taxon>Lysobacterales</taxon>
        <taxon>Lysobacteraceae</taxon>
        <taxon>Lysobacter</taxon>
    </lineage>
</organism>
<dbReference type="Pfam" id="PF13589">
    <property type="entry name" value="HATPase_c_3"/>
    <property type="match status" value="1"/>
</dbReference>
<comment type="caution">
    <text evidence="1">The sequence shown here is derived from an EMBL/GenBank/DDBJ whole genome shotgun (WGS) entry which is preliminary data.</text>
</comment>
<evidence type="ECO:0000313" key="2">
    <source>
        <dbReference type="Proteomes" id="UP000275910"/>
    </source>
</evidence>
<keyword evidence="1" id="KW-0067">ATP-binding</keyword>
<dbReference type="InterPro" id="IPR036890">
    <property type="entry name" value="HATPase_C_sf"/>
</dbReference>
<gene>
    <name evidence="1" type="ORF">D9T17_18080</name>
</gene>